<protein>
    <recommendedName>
        <fullName evidence="4">V8-like Glu-specific endopeptidase</fullName>
    </recommendedName>
</protein>
<dbReference type="PROSITE" id="PS00134">
    <property type="entry name" value="TRYPSIN_HIS"/>
    <property type="match status" value="1"/>
</dbReference>
<evidence type="ECO:0000256" key="1">
    <source>
        <dbReference type="SAM" id="MobiDB-lite"/>
    </source>
</evidence>
<feature type="region of interest" description="Disordered" evidence="1">
    <location>
        <begin position="53"/>
        <end position="140"/>
    </location>
</feature>
<dbReference type="Gene3D" id="2.40.10.10">
    <property type="entry name" value="Trypsin-like serine proteases"/>
    <property type="match status" value="2"/>
</dbReference>
<feature type="compositionally biased region" description="Low complexity" evidence="1">
    <location>
        <begin position="98"/>
        <end position="133"/>
    </location>
</feature>
<dbReference type="Proteomes" id="UP001500037">
    <property type="component" value="Unassembled WGS sequence"/>
</dbReference>
<proteinExistence type="predicted"/>
<dbReference type="InterPro" id="IPR009003">
    <property type="entry name" value="Peptidase_S1_PA"/>
</dbReference>
<name>A0ABP4H7V3_9ACTN</name>
<keyword evidence="3" id="KW-1185">Reference proteome</keyword>
<dbReference type="SUPFAM" id="SSF50494">
    <property type="entry name" value="Trypsin-like serine proteases"/>
    <property type="match status" value="1"/>
</dbReference>
<dbReference type="RefSeq" id="WP_344444107.1">
    <property type="nucleotide sequence ID" value="NZ_BAAALF010000100.1"/>
</dbReference>
<evidence type="ECO:0000313" key="3">
    <source>
        <dbReference type="Proteomes" id="UP001500037"/>
    </source>
</evidence>
<sequence>MSSQQRRHRRRPRLLARPAVLFAALATALVSAIVGVSLLGSQASASNAAAPATASPVMHGKGGHSHRHPAAAPASATPGSAGDAAPQPTDTPPVAVLPSAEAPTPTPSAAPTADPGTAAPADPSADGTASADGDGTGDAEDRSAYALQYNTTSTAVSGAEANRVGALFSGGVSTGNHFCTASVVHSAGHNLLVTAAHCLDSPGGVVFAPGYRNGTAPYGTWQVTQIYTTNGWSQNGDPDQDFAFLRVAPSNGKQVEDVVGANTLGLNESFSATVRLYGYPDTRDVPLLCANATTQQSSYQRRIDCPSYTGGTSGGPWINASNGHVIGIIGGYQQGGNSADTSYSAYFDQTIGGLYKTATAAS</sequence>
<feature type="compositionally biased region" description="Low complexity" evidence="1">
    <location>
        <begin position="70"/>
        <end position="86"/>
    </location>
</feature>
<dbReference type="InterPro" id="IPR018114">
    <property type="entry name" value="TRYPSIN_HIS"/>
</dbReference>
<reference evidence="3" key="1">
    <citation type="journal article" date="2019" name="Int. J. Syst. Evol. Microbiol.">
        <title>The Global Catalogue of Microorganisms (GCM) 10K type strain sequencing project: providing services to taxonomists for standard genome sequencing and annotation.</title>
        <authorList>
            <consortium name="The Broad Institute Genomics Platform"/>
            <consortium name="The Broad Institute Genome Sequencing Center for Infectious Disease"/>
            <person name="Wu L."/>
            <person name="Ma J."/>
        </authorList>
    </citation>
    <scope>NUCLEOTIDE SEQUENCE [LARGE SCALE GENOMIC DNA]</scope>
    <source>
        <strain evidence="3">JCM 13004</strain>
    </source>
</reference>
<comment type="caution">
    <text evidence="2">The sequence shown here is derived from an EMBL/GenBank/DDBJ whole genome shotgun (WGS) entry which is preliminary data.</text>
</comment>
<gene>
    <name evidence="2" type="ORF">GCM10009665_48980</name>
</gene>
<dbReference type="InterPro" id="IPR043504">
    <property type="entry name" value="Peptidase_S1_PA_chymotrypsin"/>
</dbReference>
<evidence type="ECO:0008006" key="4">
    <source>
        <dbReference type="Google" id="ProtNLM"/>
    </source>
</evidence>
<accession>A0ABP4H7V3</accession>
<organism evidence="2 3">
    <name type="scientific">Kitasatospora nipponensis</name>
    <dbReference type="NCBI Taxonomy" id="258049"/>
    <lineage>
        <taxon>Bacteria</taxon>
        <taxon>Bacillati</taxon>
        <taxon>Actinomycetota</taxon>
        <taxon>Actinomycetes</taxon>
        <taxon>Kitasatosporales</taxon>
        <taxon>Streptomycetaceae</taxon>
        <taxon>Kitasatospora</taxon>
    </lineage>
</organism>
<evidence type="ECO:0000313" key="2">
    <source>
        <dbReference type="EMBL" id="GAA1252457.1"/>
    </source>
</evidence>
<dbReference type="EMBL" id="BAAALF010000100">
    <property type="protein sequence ID" value="GAA1252457.1"/>
    <property type="molecule type" value="Genomic_DNA"/>
</dbReference>
<dbReference type="Pfam" id="PF13365">
    <property type="entry name" value="Trypsin_2"/>
    <property type="match status" value="1"/>
</dbReference>